<dbReference type="PROSITE" id="PS00062">
    <property type="entry name" value="ALDOKETO_REDUCTASE_2"/>
    <property type="match status" value="1"/>
</dbReference>
<dbReference type="RefSeq" id="WP_052886631.1">
    <property type="nucleotide sequence ID" value="NZ_CP007493.1"/>
</dbReference>
<feature type="domain" description="NADP-dependent oxidoreductase" evidence="1">
    <location>
        <begin position="15"/>
        <end position="306"/>
    </location>
</feature>
<evidence type="ECO:0000313" key="3">
    <source>
        <dbReference type="Proteomes" id="UP000266720"/>
    </source>
</evidence>
<dbReference type="GO" id="GO:0016491">
    <property type="term" value="F:oxidoreductase activity"/>
    <property type="evidence" value="ECO:0007669"/>
    <property type="project" value="InterPro"/>
</dbReference>
<proteinExistence type="predicted"/>
<dbReference type="EMBL" id="CP007493">
    <property type="protein sequence ID" value="AJB41602.1"/>
    <property type="molecule type" value="Genomic_DNA"/>
</dbReference>
<dbReference type="InterPro" id="IPR023210">
    <property type="entry name" value="NADP_OxRdtase_dom"/>
</dbReference>
<dbReference type="Proteomes" id="UP000266720">
    <property type="component" value="Chromosome"/>
</dbReference>
<organism evidence="2 3">
    <name type="scientific">Thermofilum adornatum 1505</name>
    <dbReference type="NCBI Taxonomy" id="697581"/>
    <lineage>
        <taxon>Archaea</taxon>
        <taxon>Thermoproteota</taxon>
        <taxon>Thermoprotei</taxon>
        <taxon>Thermofilales</taxon>
        <taxon>Thermofilaceae</taxon>
        <taxon>Thermofilum</taxon>
    </lineage>
</organism>
<dbReference type="STRING" id="697581.TCARB_0542"/>
<dbReference type="Gene3D" id="3.20.20.100">
    <property type="entry name" value="NADP-dependent oxidoreductase domain"/>
    <property type="match status" value="1"/>
</dbReference>
<dbReference type="Pfam" id="PF00248">
    <property type="entry name" value="Aldo_ket_red"/>
    <property type="match status" value="1"/>
</dbReference>
<name>A0A3G1A4R8_9CREN</name>
<sequence length="323" mass="36763">MEYTYLGKTKEKISRIGLGGWQFSEAWGLTDYEKAKTVIGEAYRQGINFFDTAMVYGNGRSESFLGRAMKELGIKRDEVIITTKIPAEFLNPIDIHKAIEHSLKLLGTSYVDGLLVHWPPAWHNYPTRVYARELEKLVNAGLVRYLGLSNYPVELVESFRSSLARSDIEIFQYRYNLAERWADVEIVPYAEKHSITMQAWSPIAKGALTGKYTPENLPKFTDVRSREAVFHPDNFKDVWGLVQLINRIAAKYSKSPVQVALNWLVSSSPVVVPIPGAKSPEQVQELAGSVGWRLSHEDWQQIDEASRKIQISYSVYYLESNPI</sequence>
<evidence type="ECO:0000259" key="1">
    <source>
        <dbReference type="Pfam" id="PF00248"/>
    </source>
</evidence>
<protein>
    <submittedName>
        <fullName evidence="2">Putative aldo/keto reductase</fullName>
    </submittedName>
</protein>
<reference evidence="3" key="1">
    <citation type="book" date="2010" name="EXTREMOPHILES" publisher="0:0-0">
        <title>Complete genome sequences of ten hyperthermophilic archaea reveal their metabolic capabilities and possible ecological roles.</title>
        <editorList>
            <person name="?"/>
        </editorList>
        <authorList>
            <person name="Ravin N.V."/>
            <person name="Mardanov A.V."/>
            <person name="Bonch-Osmolovskaya E.A."/>
            <person name="Skryabin K.G."/>
        </authorList>
    </citation>
    <scope>NUCLEOTIDE SEQUENCE [LARGE SCALE GENOMIC DNA]</scope>
    <source>
        <strain evidence="3">1505</strain>
    </source>
</reference>
<dbReference type="AlphaFoldDB" id="A0A3G1A4R8"/>
<accession>A0A3G1A4R8</accession>
<dbReference type="InterPro" id="IPR018170">
    <property type="entry name" value="Aldo/ket_reductase_CS"/>
</dbReference>
<dbReference type="KEGG" id="tcb:TCARB_0542"/>
<dbReference type="PANTHER" id="PTHR43638:SF3">
    <property type="entry name" value="ALDEHYDE REDUCTASE"/>
    <property type="match status" value="1"/>
</dbReference>
<dbReference type="GeneID" id="25405993"/>
<dbReference type="PANTHER" id="PTHR43638">
    <property type="entry name" value="OXIDOREDUCTASE, ALDO/KETO REDUCTASE FAMILY PROTEIN"/>
    <property type="match status" value="1"/>
</dbReference>
<dbReference type="InterPro" id="IPR036812">
    <property type="entry name" value="NAD(P)_OxRdtase_dom_sf"/>
</dbReference>
<dbReference type="PRINTS" id="PR00069">
    <property type="entry name" value="ALDKETRDTASE"/>
</dbReference>
<dbReference type="SUPFAM" id="SSF51430">
    <property type="entry name" value="NAD(P)-linked oxidoreductase"/>
    <property type="match status" value="1"/>
</dbReference>
<evidence type="ECO:0000313" key="2">
    <source>
        <dbReference type="EMBL" id="AJB41602.1"/>
    </source>
</evidence>
<gene>
    <name evidence="2" type="ORF">TCARB_0542</name>
</gene>
<dbReference type="InterPro" id="IPR020471">
    <property type="entry name" value="AKR"/>
</dbReference>